<reference evidence="3" key="1">
    <citation type="submission" date="2022-10" db="EMBL/GenBank/DDBJ databases">
        <title>Streptococcus didelphis as causative of fatal infections in opossums (Didelphis albiventris).</title>
        <authorList>
            <person name="Breyer G.M."/>
            <person name="Da Silva M.E.R.J."/>
            <person name="Siqueira F.M."/>
        </authorList>
    </citation>
    <scope>NUCLEOTIDE SEQUENCE [LARGE SCALE GENOMIC DNA]</scope>
    <source>
        <strain evidence="3">LBVP101/21</strain>
    </source>
</reference>
<keyword evidence="1" id="KW-0472">Membrane</keyword>
<accession>A0ABY9LH85</accession>
<keyword evidence="1" id="KW-0812">Transmembrane</keyword>
<feature type="transmembrane region" description="Helical" evidence="1">
    <location>
        <begin position="6"/>
        <end position="24"/>
    </location>
</feature>
<dbReference type="Proteomes" id="UP001238096">
    <property type="component" value="Chromosome"/>
</dbReference>
<feature type="transmembrane region" description="Helical" evidence="1">
    <location>
        <begin position="36"/>
        <end position="53"/>
    </location>
</feature>
<feature type="transmembrane region" description="Helical" evidence="1">
    <location>
        <begin position="59"/>
        <end position="76"/>
    </location>
</feature>
<proteinExistence type="predicted"/>
<dbReference type="EMBL" id="CP110509">
    <property type="protein sequence ID" value="WMB28203.1"/>
    <property type="molecule type" value="Genomic_DNA"/>
</dbReference>
<sequence>MIPFLLNIGMIGFCSLLIFIQELNKSPRLSIVQIQNYIWLIAFFIYFSDYFSFYPINPVVYLYSATYLFFFNIASFQKK</sequence>
<evidence type="ECO:0000313" key="3">
    <source>
        <dbReference type="Proteomes" id="UP001238096"/>
    </source>
</evidence>
<dbReference type="RefSeq" id="WP_306675852.1">
    <property type="nucleotide sequence ID" value="NZ_CP104407.1"/>
</dbReference>
<gene>
    <name evidence="2" type="ORF">N1496_00310</name>
</gene>
<organism evidence="2 3">
    <name type="scientific">Streptococcus didelphis</name>
    <dbReference type="NCBI Taxonomy" id="102886"/>
    <lineage>
        <taxon>Bacteria</taxon>
        <taxon>Bacillati</taxon>
        <taxon>Bacillota</taxon>
        <taxon>Bacilli</taxon>
        <taxon>Lactobacillales</taxon>
        <taxon>Streptococcaceae</taxon>
        <taxon>Streptococcus</taxon>
    </lineage>
</organism>
<protein>
    <submittedName>
        <fullName evidence="2">Uncharacterized protein</fullName>
    </submittedName>
</protein>
<evidence type="ECO:0000256" key="1">
    <source>
        <dbReference type="SAM" id="Phobius"/>
    </source>
</evidence>
<name>A0ABY9LH85_9STRE</name>
<keyword evidence="1" id="KW-1133">Transmembrane helix</keyword>
<evidence type="ECO:0000313" key="2">
    <source>
        <dbReference type="EMBL" id="WMB28203.1"/>
    </source>
</evidence>
<keyword evidence="3" id="KW-1185">Reference proteome</keyword>